<dbReference type="RefSeq" id="WP_076930730.1">
    <property type="nucleotide sequence ID" value="NZ_LT605205.1"/>
</dbReference>
<dbReference type="Proteomes" id="UP000187464">
    <property type="component" value="Chromosome I"/>
</dbReference>
<evidence type="ECO:0000313" key="2">
    <source>
        <dbReference type="Proteomes" id="UP000187464"/>
    </source>
</evidence>
<keyword evidence="2" id="KW-1185">Reference proteome</keyword>
<sequence>MIINSEKTLRFKDKETFENFVREINRKDEKEKLLFSLQKGIQSPLAIMIAADEELDVILNTSADLEDFKTKYTLFKEKYSSDFLFKDESEEDFSPYSKYINSELECIINLNGNYVIGDSLCKAPSYNSIDELMNDMISSTKATVSNQINYAKAQTSSRRVEIWMSRTGDDIYVRFLGKKKQWLGWFKNDMQFMGEFNLSCSANNPFEFYETPYFGYPYQSYRNEEGKTFRIITKVYKDITVNFGRVNYRYYPELGILRGRMEIWSSELSYNDRGIGNVELARYYY</sequence>
<accession>A0A1R3T3U1</accession>
<dbReference type="AlphaFoldDB" id="A0A1R3T3U1"/>
<dbReference type="KEGG" id="psac:PSM36_1973"/>
<name>A0A1R3T3U1_9BACT</name>
<proteinExistence type="predicted"/>
<gene>
    <name evidence="1" type="ORF">PSM36_1973</name>
</gene>
<dbReference type="EMBL" id="LT605205">
    <property type="protein sequence ID" value="SCD20782.1"/>
    <property type="molecule type" value="Genomic_DNA"/>
</dbReference>
<dbReference type="Gene3D" id="2.60.40.3900">
    <property type="match status" value="1"/>
</dbReference>
<reference evidence="1 2" key="1">
    <citation type="submission" date="2016-08" db="EMBL/GenBank/DDBJ databases">
        <authorList>
            <person name="Seilhamer J.J."/>
        </authorList>
    </citation>
    <scope>NUCLEOTIDE SEQUENCE [LARGE SCALE GENOMIC DNA]</scope>
    <source>
        <strain evidence="1">M3/6</strain>
    </source>
</reference>
<evidence type="ECO:0000313" key="1">
    <source>
        <dbReference type="EMBL" id="SCD20782.1"/>
    </source>
</evidence>
<dbReference type="Pfam" id="PF16140">
    <property type="entry name" value="DUF4848"/>
    <property type="match status" value="1"/>
</dbReference>
<organism evidence="1 2">
    <name type="scientific">Proteiniphilum saccharofermentans</name>
    <dbReference type="NCBI Taxonomy" id="1642647"/>
    <lineage>
        <taxon>Bacteria</taxon>
        <taxon>Pseudomonadati</taxon>
        <taxon>Bacteroidota</taxon>
        <taxon>Bacteroidia</taxon>
        <taxon>Bacteroidales</taxon>
        <taxon>Dysgonomonadaceae</taxon>
        <taxon>Proteiniphilum</taxon>
    </lineage>
</organism>
<dbReference type="InterPro" id="IPR032318">
    <property type="entry name" value="DUF4848"/>
</dbReference>
<protein>
    <submittedName>
        <fullName evidence="1">Uncharacterized protein</fullName>
    </submittedName>
</protein>